<feature type="region of interest" description="Disordered" evidence="7">
    <location>
        <begin position="308"/>
        <end position="352"/>
    </location>
</feature>
<evidence type="ECO:0000256" key="1">
    <source>
        <dbReference type="ARBA" id="ARBA00004123"/>
    </source>
</evidence>
<organism evidence="9 10">
    <name type="scientific">Vigna unguiculata</name>
    <name type="common">Cowpea</name>
    <dbReference type="NCBI Taxonomy" id="3917"/>
    <lineage>
        <taxon>Eukaryota</taxon>
        <taxon>Viridiplantae</taxon>
        <taxon>Streptophyta</taxon>
        <taxon>Embryophyta</taxon>
        <taxon>Tracheophyta</taxon>
        <taxon>Spermatophyta</taxon>
        <taxon>Magnoliopsida</taxon>
        <taxon>eudicotyledons</taxon>
        <taxon>Gunneridae</taxon>
        <taxon>Pentapetalae</taxon>
        <taxon>rosids</taxon>
        <taxon>fabids</taxon>
        <taxon>Fabales</taxon>
        <taxon>Fabaceae</taxon>
        <taxon>Papilionoideae</taxon>
        <taxon>50 kb inversion clade</taxon>
        <taxon>NPAAA clade</taxon>
        <taxon>indigoferoid/millettioid clade</taxon>
        <taxon>Phaseoleae</taxon>
        <taxon>Vigna</taxon>
    </lineage>
</organism>
<feature type="compositionally biased region" description="Polar residues" evidence="7">
    <location>
        <begin position="328"/>
        <end position="352"/>
    </location>
</feature>
<evidence type="ECO:0000256" key="4">
    <source>
        <dbReference type="ARBA" id="ARBA00023054"/>
    </source>
</evidence>
<evidence type="ECO:0000313" key="10">
    <source>
        <dbReference type="Proteomes" id="UP000501690"/>
    </source>
</evidence>
<dbReference type="EMBL" id="CP039347">
    <property type="protein sequence ID" value="QCD85984.1"/>
    <property type="molecule type" value="Genomic_DNA"/>
</dbReference>
<protein>
    <submittedName>
        <fullName evidence="9">Two-component response regulator ARR-B family</fullName>
    </submittedName>
</protein>
<keyword evidence="3" id="KW-0805">Transcription regulation</keyword>
<dbReference type="PROSITE" id="PS51294">
    <property type="entry name" value="HTH_MYB"/>
    <property type="match status" value="1"/>
</dbReference>
<feature type="compositionally biased region" description="Basic and acidic residues" evidence="7">
    <location>
        <begin position="315"/>
        <end position="327"/>
    </location>
</feature>
<name>A0A4D6LCF2_VIGUN</name>
<dbReference type="GO" id="GO:0003677">
    <property type="term" value="F:DNA binding"/>
    <property type="evidence" value="ECO:0007669"/>
    <property type="project" value="InterPro"/>
</dbReference>
<dbReference type="InterPro" id="IPR025756">
    <property type="entry name" value="Myb_CC_LHEQLE"/>
</dbReference>
<dbReference type="Pfam" id="PF14379">
    <property type="entry name" value="Myb_CC_LHEQLE"/>
    <property type="match status" value="1"/>
</dbReference>
<evidence type="ECO:0000256" key="3">
    <source>
        <dbReference type="ARBA" id="ARBA00023015"/>
    </source>
</evidence>
<comment type="subcellular location">
    <subcellularLocation>
        <location evidence="1">Nucleus</location>
    </subcellularLocation>
</comment>
<accession>A0A4D6LCF2</accession>
<evidence type="ECO:0000256" key="6">
    <source>
        <dbReference type="ARBA" id="ARBA00023242"/>
    </source>
</evidence>
<evidence type="ECO:0000256" key="7">
    <source>
        <dbReference type="SAM" id="MobiDB-lite"/>
    </source>
</evidence>
<dbReference type="InterPro" id="IPR001005">
    <property type="entry name" value="SANT/Myb"/>
</dbReference>
<gene>
    <name evidence="9" type="ORF">DEO72_LG3g505</name>
</gene>
<evidence type="ECO:0000256" key="2">
    <source>
        <dbReference type="ARBA" id="ARBA00006783"/>
    </source>
</evidence>
<comment type="similarity">
    <text evidence="2">Belongs to the MYB-CC family.</text>
</comment>
<dbReference type="PANTHER" id="PTHR31499:SF43">
    <property type="entry name" value="MYB FAMILY TRANSCRIPTION FACTOR APL"/>
    <property type="match status" value="1"/>
</dbReference>
<dbReference type="NCBIfam" id="TIGR01557">
    <property type="entry name" value="myb_SHAQKYF"/>
    <property type="match status" value="1"/>
</dbReference>
<sequence length="352" mass="39215">MERMFPPKKPSTMNSHDRPMCVQGDSGLVLTTDPKPRLRWTVELHERFVDAVAQLGGPDKATPKTIMRVMGVKGLTLYHLKSHLQKFRLGKQPHKDFNEHSIKEGMRASALELQRNIGSSSAMIGRNMNEMQMEVQRRLHEQLEVQKNLQLRIEAQGKYMQSILEKAYHTLAGENMGTGMKGMGGGQGSSSDMGVMKEFCSLNYPSFQDLNLYGGGENLEGFMASNTESVFEGKKRICSYSGSGKSPLIWSDDLRLQDLGTTSSCISPEEEDPFKGDHNKVQISAPSMDSDPMSEIYDTKPLMVHGESVGNNSHKKFEGSMKLEKPSPQRSPLQPERNNSPMINATSMAQVN</sequence>
<evidence type="ECO:0000256" key="5">
    <source>
        <dbReference type="ARBA" id="ARBA00023163"/>
    </source>
</evidence>
<dbReference type="GO" id="GO:0003700">
    <property type="term" value="F:DNA-binding transcription factor activity"/>
    <property type="evidence" value="ECO:0007669"/>
    <property type="project" value="InterPro"/>
</dbReference>
<dbReference type="InterPro" id="IPR017930">
    <property type="entry name" value="Myb_dom"/>
</dbReference>
<proteinExistence type="inferred from homology"/>
<keyword evidence="4" id="KW-0175">Coiled coil</keyword>
<evidence type="ECO:0000259" key="8">
    <source>
        <dbReference type="PROSITE" id="PS51294"/>
    </source>
</evidence>
<dbReference type="Pfam" id="PF00249">
    <property type="entry name" value="Myb_DNA-binding"/>
    <property type="match status" value="1"/>
</dbReference>
<dbReference type="FunFam" id="1.10.10.60:FF:000002">
    <property type="entry name" value="Myb family transcription factor"/>
    <property type="match status" value="1"/>
</dbReference>
<dbReference type="SUPFAM" id="SSF46689">
    <property type="entry name" value="Homeodomain-like"/>
    <property type="match status" value="1"/>
</dbReference>
<feature type="domain" description="HTH myb-type" evidence="8">
    <location>
        <begin position="32"/>
        <end position="92"/>
    </location>
</feature>
<dbReference type="InterPro" id="IPR046955">
    <property type="entry name" value="PHR1-like"/>
</dbReference>
<reference evidence="9 10" key="1">
    <citation type="submission" date="2019-04" db="EMBL/GenBank/DDBJ databases">
        <title>An improved genome assembly and genetic linkage map for asparagus bean, Vigna unguiculata ssp. sesquipedialis.</title>
        <authorList>
            <person name="Xia Q."/>
            <person name="Zhang R."/>
            <person name="Dong Y."/>
        </authorList>
    </citation>
    <scope>NUCLEOTIDE SEQUENCE [LARGE SCALE GENOMIC DNA]</scope>
    <source>
        <tissue evidence="9">Leaf</tissue>
    </source>
</reference>
<keyword evidence="10" id="KW-1185">Reference proteome</keyword>
<dbReference type="InterPro" id="IPR009057">
    <property type="entry name" value="Homeodomain-like_sf"/>
</dbReference>
<evidence type="ECO:0000313" key="9">
    <source>
        <dbReference type="EMBL" id="QCD85984.1"/>
    </source>
</evidence>
<dbReference type="AlphaFoldDB" id="A0A4D6LCF2"/>
<dbReference type="Proteomes" id="UP000501690">
    <property type="component" value="Linkage Group LG3"/>
</dbReference>
<dbReference type="PANTHER" id="PTHR31499">
    <property type="entry name" value="MYB FAMILY TRANSCRIPTION FACTOR PHL11"/>
    <property type="match status" value="1"/>
</dbReference>
<keyword evidence="6" id="KW-0539">Nucleus</keyword>
<dbReference type="GO" id="GO:0005634">
    <property type="term" value="C:nucleus"/>
    <property type="evidence" value="ECO:0007669"/>
    <property type="project" value="UniProtKB-SubCell"/>
</dbReference>
<dbReference type="Gene3D" id="1.10.10.60">
    <property type="entry name" value="Homeodomain-like"/>
    <property type="match status" value="1"/>
</dbReference>
<dbReference type="InterPro" id="IPR006447">
    <property type="entry name" value="Myb_dom_plants"/>
</dbReference>
<keyword evidence="5" id="KW-0804">Transcription</keyword>
<feature type="region of interest" description="Disordered" evidence="7">
    <location>
        <begin position="1"/>
        <end position="20"/>
    </location>
</feature>